<dbReference type="PANTHER" id="PTHR13194:SF19">
    <property type="entry name" value="NAD(P)-BINDING ROSSMANN-FOLD SUPERFAMILY PROTEIN"/>
    <property type="match status" value="1"/>
</dbReference>
<feature type="domain" description="NADH:ubiquinone oxidoreductase intermediate-associated protein 30" evidence="3">
    <location>
        <begin position="31"/>
        <end position="181"/>
    </location>
</feature>
<comment type="similarity">
    <text evidence="1">Belongs to the CIA30 family.</text>
</comment>
<evidence type="ECO:0000256" key="1">
    <source>
        <dbReference type="ARBA" id="ARBA00007884"/>
    </source>
</evidence>
<dbReference type="InterPro" id="IPR013857">
    <property type="entry name" value="NADH-UbQ_OxRdtase-assoc_prot30"/>
</dbReference>
<name>A0AAE2VDW7_9BACT</name>
<dbReference type="SUPFAM" id="SSF49785">
    <property type="entry name" value="Galactose-binding domain-like"/>
    <property type="match status" value="1"/>
</dbReference>
<evidence type="ECO:0000313" key="5">
    <source>
        <dbReference type="Proteomes" id="UP000634206"/>
    </source>
</evidence>
<dbReference type="Proteomes" id="UP000634206">
    <property type="component" value="Unassembled WGS sequence"/>
</dbReference>
<proteinExistence type="inferred from homology"/>
<dbReference type="GO" id="GO:0051082">
    <property type="term" value="F:unfolded protein binding"/>
    <property type="evidence" value="ECO:0007669"/>
    <property type="project" value="TreeGrafter"/>
</dbReference>
<accession>A0AAE2VDW7</accession>
<evidence type="ECO:0000259" key="3">
    <source>
        <dbReference type="Pfam" id="PF08547"/>
    </source>
</evidence>
<evidence type="ECO:0000313" key="4">
    <source>
        <dbReference type="EMBL" id="MBK1856421.1"/>
    </source>
</evidence>
<dbReference type="RefSeq" id="WP_309491042.1">
    <property type="nucleotide sequence ID" value="NZ_JAENIG010000013.1"/>
</dbReference>
<evidence type="ECO:0000256" key="2">
    <source>
        <dbReference type="SAM" id="SignalP"/>
    </source>
</evidence>
<dbReference type="EMBL" id="JAENIG010000013">
    <property type="protein sequence ID" value="MBK1856421.1"/>
    <property type="molecule type" value="Genomic_DNA"/>
</dbReference>
<dbReference type="InterPro" id="IPR008979">
    <property type="entry name" value="Galactose-bd-like_sf"/>
</dbReference>
<gene>
    <name evidence="4" type="ORF">JIN83_15720</name>
</gene>
<dbReference type="Pfam" id="PF08547">
    <property type="entry name" value="CIA30"/>
    <property type="match status" value="1"/>
</dbReference>
<comment type="caution">
    <text evidence="4">The sequence shown here is derived from an EMBL/GenBank/DDBJ whole genome shotgun (WGS) entry which is preliminary data.</text>
</comment>
<organism evidence="4 5">
    <name type="scientific">Oceaniferula flava</name>
    <dbReference type="NCBI Taxonomy" id="2800421"/>
    <lineage>
        <taxon>Bacteria</taxon>
        <taxon>Pseudomonadati</taxon>
        <taxon>Verrucomicrobiota</taxon>
        <taxon>Verrucomicrobiia</taxon>
        <taxon>Verrucomicrobiales</taxon>
        <taxon>Verrucomicrobiaceae</taxon>
        <taxon>Oceaniferula</taxon>
    </lineage>
</organism>
<reference evidence="4" key="1">
    <citation type="submission" date="2021-01" db="EMBL/GenBank/DDBJ databases">
        <title>Modified the classification status of verrucomicrobia.</title>
        <authorList>
            <person name="Feng X."/>
        </authorList>
    </citation>
    <scope>NUCLEOTIDE SEQUENCE</scope>
    <source>
        <strain evidence="4">5K15</strain>
    </source>
</reference>
<dbReference type="InterPro" id="IPR039131">
    <property type="entry name" value="NDUFAF1"/>
</dbReference>
<feature type="chain" id="PRO_5042268151" evidence="2">
    <location>
        <begin position="22"/>
        <end position="194"/>
    </location>
</feature>
<sequence length="194" mass="21634">MNTIIFNSLFLLAAGNLFAQADPPPTKTLDDFQTKQSADRWMSVNDGVMGGLSQGKPSFDTSSKLLFKGAISLENNGGFSSIRTRRTNWDLSDYHGIELRVKGDGRMYYLTARSGGGRMLAFWSPIQPPKDEWTVIRVPFDTFYATYFGKKIPALNLNTQKVSSVGFMLYDKKDGAFALEVDSIKAYRDEASVK</sequence>
<feature type="signal peptide" evidence="2">
    <location>
        <begin position="1"/>
        <end position="21"/>
    </location>
</feature>
<keyword evidence="2" id="KW-0732">Signal</keyword>
<dbReference type="GO" id="GO:0010257">
    <property type="term" value="P:NADH dehydrogenase complex assembly"/>
    <property type="evidence" value="ECO:0007669"/>
    <property type="project" value="TreeGrafter"/>
</dbReference>
<dbReference type="PANTHER" id="PTHR13194">
    <property type="entry name" value="COMPLEX I INTERMEDIATE-ASSOCIATED PROTEIN 30"/>
    <property type="match status" value="1"/>
</dbReference>
<protein>
    <submittedName>
        <fullName evidence="4">CIA30 family protein</fullName>
    </submittedName>
</protein>
<dbReference type="AlphaFoldDB" id="A0AAE2VDW7"/>
<keyword evidence="5" id="KW-1185">Reference proteome</keyword>